<organism evidence="1 2">
    <name type="scientific">Agarivorans aestuarii</name>
    <dbReference type="NCBI Taxonomy" id="1563703"/>
    <lineage>
        <taxon>Bacteria</taxon>
        <taxon>Pseudomonadati</taxon>
        <taxon>Pseudomonadota</taxon>
        <taxon>Gammaproteobacteria</taxon>
        <taxon>Alteromonadales</taxon>
        <taxon>Alteromonadaceae</taxon>
        <taxon>Agarivorans</taxon>
    </lineage>
</organism>
<protein>
    <submittedName>
        <fullName evidence="1">Uncharacterized protein</fullName>
    </submittedName>
</protein>
<evidence type="ECO:0000313" key="1">
    <source>
        <dbReference type="EMBL" id="MEE1674188.1"/>
    </source>
</evidence>
<sequence length="45" mass="5185">MSVRQNSDIKESFCAEVNTHHTSDKVLVDPYAQFYTPSHCLELRS</sequence>
<gene>
    <name evidence="1" type="ORF">SNR37_003624</name>
</gene>
<comment type="caution">
    <text evidence="1">The sequence shown here is derived from an EMBL/GenBank/DDBJ whole genome shotgun (WGS) entry which is preliminary data.</text>
</comment>
<dbReference type="RefSeq" id="WP_329775356.1">
    <property type="nucleotide sequence ID" value="NZ_JAYDYW010000007.1"/>
</dbReference>
<reference evidence="2" key="1">
    <citation type="submission" date="2023-07" db="EMBL/GenBank/DDBJ databases">
        <title>Draft genome sequence of Agarivorans aestuarii strain ZMCS4, a CAZymes producing bacteria isolated from the marine brown algae Clodostephus spongiosus.</title>
        <authorList>
            <person name="Lorente B."/>
            <person name="Cabral C."/>
            <person name="Frias J."/>
            <person name="Faria J."/>
            <person name="Toubarro D."/>
        </authorList>
    </citation>
    <scope>NUCLEOTIDE SEQUENCE [LARGE SCALE GENOMIC DNA]</scope>
    <source>
        <strain evidence="2">ZMCS4</strain>
    </source>
</reference>
<keyword evidence="2" id="KW-1185">Reference proteome</keyword>
<name>A0ABU7G465_9ALTE</name>
<dbReference type="EMBL" id="JAYDYW010000007">
    <property type="protein sequence ID" value="MEE1674188.1"/>
    <property type="molecule type" value="Genomic_DNA"/>
</dbReference>
<dbReference type="Proteomes" id="UP001310248">
    <property type="component" value="Unassembled WGS sequence"/>
</dbReference>
<evidence type="ECO:0000313" key="2">
    <source>
        <dbReference type="Proteomes" id="UP001310248"/>
    </source>
</evidence>
<accession>A0ABU7G465</accession>
<proteinExistence type="predicted"/>